<dbReference type="PROSITE" id="PS01031">
    <property type="entry name" value="SHSP"/>
    <property type="match status" value="1"/>
</dbReference>
<dbReference type="SUPFAM" id="SSF49764">
    <property type="entry name" value="HSP20-like chaperones"/>
    <property type="match status" value="1"/>
</dbReference>
<gene>
    <name evidence="4" type="ORF">GRX66_11715</name>
</gene>
<proteinExistence type="inferred from homology"/>
<accession>A0A6B0SJ84</accession>
<evidence type="ECO:0000256" key="2">
    <source>
        <dbReference type="RuleBase" id="RU003616"/>
    </source>
</evidence>
<evidence type="ECO:0000313" key="5">
    <source>
        <dbReference type="Proteomes" id="UP000471521"/>
    </source>
</evidence>
<dbReference type="Proteomes" id="UP000471521">
    <property type="component" value="Unassembled WGS sequence"/>
</dbReference>
<dbReference type="PANTHER" id="PTHR11527">
    <property type="entry name" value="HEAT-SHOCK PROTEIN 20 FAMILY MEMBER"/>
    <property type="match status" value="1"/>
</dbReference>
<dbReference type="OrthoDB" id="198277at2157"/>
<comment type="similarity">
    <text evidence="1 2">Belongs to the small heat shock protein (HSP20) family.</text>
</comment>
<dbReference type="InterPro" id="IPR031107">
    <property type="entry name" value="Small_HSP"/>
</dbReference>
<evidence type="ECO:0000256" key="1">
    <source>
        <dbReference type="PROSITE-ProRule" id="PRU00285"/>
    </source>
</evidence>
<name>A0A6B0SJ84_9EURY</name>
<dbReference type="Pfam" id="PF00011">
    <property type="entry name" value="HSP20"/>
    <property type="match status" value="1"/>
</dbReference>
<comment type="caution">
    <text evidence="4">The sequence shown here is derived from an EMBL/GenBank/DDBJ whole genome shotgun (WGS) entry which is preliminary data.</text>
</comment>
<evidence type="ECO:0000313" key="4">
    <source>
        <dbReference type="EMBL" id="MXR21237.1"/>
    </source>
</evidence>
<sequence length="126" mass="14001">MPLPTTSPSSWMQGLDLPSQLFGEGGFGGSDYELYEEDDDFVLSVDMPGFETDEIEVAWDDGVLNVSAEHVDEGRGRKKTYHRRFRFPKEIDEDEISASYNNGVLEVTLPIIAEATARGETIPIEG</sequence>
<dbReference type="EMBL" id="WUUU01000094">
    <property type="protein sequence ID" value="MXR21237.1"/>
    <property type="molecule type" value="Genomic_DNA"/>
</dbReference>
<protein>
    <submittedName>
        <fullName evidence="4">Hsp20 family protein</fullName>
    </submittedName>
</protein>
<dbReference type="Gene3D" id="2.60.40.790">
    <property type="match status" value="1"/>
</dbReference>
<organism evidence="4 5">
    <name type="scientific">Halobacterium bonnevillei</name>
    <dbReference type="NCBI Taxonomy" id="2692200"/>
    <lineage>
        <taxon>Archaea</taxon>
        <taxon>Methanobacteriati</taxon>
        <taxon>Methanobacteriota</taxon>
        <taxon>Stenosarchaea group</taxon>
        <taxon>Halobacteria</taxon>
        <taxon>Halobacteriales</taxon>
        <taxon>Halobacteriaceae</taxon>
        <taxon>Halobacterium</taxon>
    </lineage>
</organism>
<evidence type="ECO:0000259" key="3">
    <source>
        <dbReference type="PROSITE" id="PS01031"/>
    </source>
</evidence>
<keyword evidence="5" id="KW-1185">Reference proteome</keyword>
<dbReference type="RefSeq" id="WP_159526730.1">
    <property type="nucleotide sequence ID" value="NZ_WUUU01000094.1"/>
</dbReference>
<dbReference type="InterPro" id="IPR008978">
    <property type="entry name" value="HSP20-like_chaperone"/>
</dbReference>
<dbReference type="CDD" id="cd06464">
    <property type="entry name" value="ACD_sHsps-like"/>
    <property type="match status" value="1"/>
</dbReference>
<dbReference type="InterPro" id="IPR002068">
    <property type="entry name" value="A-crystallin/Hsp20_dom"/>
</dbReference>
<dbReference type="AlphaFoldDB" id="A0A6B0SJ84"/>
<reference evidence="4 5" key="1">
    <citation type="submission" date="2019-12" db="EMBL/GenBank/DDBJ databases">
        <title>Isolation and characterization of three novel carbon monoxide-oxidizing members of Halobacteria from salione crusts and soils.</title>
        <authorList>
            <person name="Myers M.R."/>
            <person name="King G.M."/>
        </authorList>
    </citation>
    <scope>NUCLEOTIDE SEQUENCE [LARGE SCALE GENOMIC DNA]</scope>
    <source>
        <strain evidence="4 5">PCN9</strain>
    </source>
</reference>
<feature type="domain" description="SHSP" evidence="3">
    <location>
        <begin position="23"/>
        <end position="126"/>
    </location>
</feature>